<evidence type="ECO:0000256" key="3">
    <source>
        <dbReference type="ARBA" id="ARBA00023002"/>
    </source>
</evidence>
<evidence type="ECO:0000259" key="6">
    <source>
        <dbReference type="PROSITE" id="PS51296"/>
    </source>
</evidence>
<organism evidence="7 8">
    <name type="scientific">Aciditerrimonas ferrireducens</name>
    <dbReference type="NCBI Taxonomy" id="667306"/>
    <lineage>
        <taxon>Bacteria</taxon>
        <taxon>Bacillati</taxon>
        <taxon>Actinomycetota</taxon>
        <taxon>Acidimicrobiia</taxon>
        <taxon>Acidimicrobiales</taxon>
        <taxon>Acidimicrobiaceae</taxon>
        <taxon>Aciditerrimonas</taxon>
    </lineage>
</organism>
<dbReference type="InterPro" id="IPR036922">
    <property type="entry name" value="Rieske_2Fe-2S_sf"/>
</dbReference>
<dbReference type="Pfam" id="PF00355">
    <property type="entry name" value="Rieske"/>
    <property type="match status" value="1"/>
</dbReference>
<dbReference type="Proteomes" id="UP001589788">
    <property type="component" value="Unassembled WGS sequence"/>
</dbReference>
<keyword evidence="3" id="KW-0560">Oxidoreductase</keyword>
<evidence type="ECO:0000256" key="5">
    <source>
        <dbReference type="ARBA" id="ARBA00023014"/>
    </source>
</evidence>
<keyword evidence="8" id="KW-1185">Reference proteome</keyword>
<dbReference type="EMBL" id="JBHLYQ010000065">
    <property type="protein sequence ID" value="MFC0082033.1"/>
    <property type="molecule type" value="Genomic_DNA"/>
</dbReference>
<evidence type="ECO:0000256" key="4">
    <source>
        <dbReference type="ARBA" id="ARBA00023004"/>
    </source>
</evidence>
<evidence type="ECO:0000256" key="1">
    <source>
        <dbReference type="ARBA" id="ARBA00022714"/>
    </source>
</evidence>
<accession>A0ABV6C408</accession>
<comment type="caution">
    <text evidence="7">The sequence shown here is derived from an EMBL/GenBank/DDBJ whole genome shotgun (WGS) entry which is preliminary data.</text>
</comment>
<reference evidence="7 8" key="1">
    <citation type="submission" date="2024-09" db="EMBL/GenBank/DDBJ databases">
        <authorList>
            <person name="Sun Q."/>
            <person name="Mori K."/>
        </authorList>
    </citation>
    <scope>NUCLEOTIDE SEQUENCE [LARGE SCALE GENOMIC DNA]</scope>
    <source>
        <strain evidence="7 8">JCM 15389</strain>
    </source>
</reference>
<dbReference type="RefSeq" id="WP_248105325.1">
    <property type="nucleotide sequence ID" value="NZ_JAKHEX010000002.1"/>
</dbReference>
<keyword evidence="2" id="KW-0479">Metal-binding</keyword>
<sequence>MVEGPVDWLANDDRRLRRAWHPVARVAELGERPLRRWLLGEPWVLVRLGGGVRAFLDRCPHRRVPLSLGAVEDGRVLRCAYHGWCFDGEGRCVEIPALGPGAALPPQARLVPAAAVAVHLGLVWVAPEAPRGSLPVVPEAEDPGFERGDLPVREARCSAGMLLDNFLDFAHFPFVHRGTFGAEEEREVEPYAPQVEGNVVRLRLEHWFANREDPAVARGERPLRQRRVMSYEYTPPFFARLRLDFVDAGGTNTIVLAVQPETAERCRIYSSLFRDDLGGDEAAMAEAVAYEQRILEEDLAVQEALDDLRLSLTLPVEVHTRADRITVELRRALSRFLGDGGAGPG</sequence>
<dbReference type="PROSITE" id="PS51296">
    <property type="entry name" value="RIESKE"/>
    <property type="match status" value="1"/>
</dbReference>
<dbReference type="PANTHER" id="PTHR21266">
    <property type="entry name" value="IRON-SULFUR DOMAIN CONTAINING PROTEIN"/>
    <property type="match status" value="1"/>
</dbReference>
<keyword evidence="5" id="KW-0411">Iron-sulfur</keyword>
<proteinExistence type="predicted"/>
<keyword evidence="4" id="KW-0408">Iron</keyword>
<dbReference type="Gene3D" id="3.90.380.10">
    <property type="entry name" value="Naphthalene 1,2-dioxygenase Alpha Subunit, Chain A, domain 1"/>
    <property type="match status" value="1"/>
</dbReference>
<dbReference type="CDD" id="cd03469">
    <property type="entry name" value="Rieske_RO_Alpha_N"/>
    <property type="match status" value="1"/>
</dbReference>
<name>A0ABV6C408_9ACTN</name>
<evidence type="ECO:0000313" key="7">
    <source>
        <dbReference type="EMBL" id="MFC0082033.1"/>
    </source>
</evidence>
<dbReference type="SUPFAM" id="SSF55961">
    <property type="entry name" value="Bet v1-like"/>
    <property type="match status" value="1"/>
</dbReference>
<feature type="domain" description="Rieske" evidence="6">
    <location>
        <begin position="20"/>
        <end position="125"/>
    </location>
</feature>
<dbReference type="InterPro" id="IPR050584">
    <property type="entry name" value="Cholesterol_7-desaturase"/>
</dbReference>
<gene>
    <name evidence="7" type="ORF">ACFFRE_07715</name>
</gene>
<evidence type="ECO:0000313" key="8">
    <source>
        <dbReference type="Proteomes" id="UP001589788"/>
    </source>
</evidence>
<dbReference type="PANTHER" id="PTHR21266:SF60">
    <property type="entry name" value="3-KETOSTEROID-9-ALPHA-MONOOXYGENASE, OXYGENASE COMPONENT"/>
    <property type="match status" value="1"/>
</dbReference>
<dbReference type="Pfam" id="PF19112">
    <property type="entry name" value="VanA_C"/>
    <property type="match status" value="1"/>
</dbReference>
<dbReference type="Gene3D" id="2.102.10.10">
    <property type="entry name" value="Rieske [2Fe-2S] iron-sulphur domain"/>
    <property type="match status" value="1"/>
</dbReference>
<dbReference type="SUPFAM" id="SSF50022">
    <property type="entry name" value="ISP domain"/>
    <property type="match status" value="1"/>
</dbReference>
<keyword evidence="1" id="KW-0001">2Fe-2S</keyword>
<evidence type="ECO:0000256" key="2">
    <source>
        <dbReference type="ARBA" id="ARBA00022723"/>
    </source>
</evidence>
<dbReference type="InterPro" id="IPR044043">
    <property type="entry name" value="VanA_C_cat"/>
</dbReference>
<dbReference type="InterPro" id="IPR017941">
    <property type="entry name" value="Rieske_2Fe-2S"/>
</dbReference>
<protein>
    <submittedName>
        <fullName evidence="7">Rieske 2Fe-2S domain-containing protein</fullName>
    </submittedName>
</protein>